<feature type="compositionally biased region" description="Basic and acidic residues" evidence="2">
    <location>
        <begin position="629"/>
        <end position="648"/>
    </location>
</feature>
<feature type="compositionally biased region" description="Low complexity" evidence="2">
    <location>
        <begin position="76"/>
        <end position="89"/>
    </location>
</feature>
<feature type="region of interest" description="Disordered" evidence="2">
    <location>
        <begin position="272"/>
        <end position="298"/>
    </location>
</feature>
<evidence type="ECO:0000313" key="3">
    <source>
        <dbReference type="EMBL" id="GFA73793.1"/>
    </source>
</evidence>
<evidence type="ECO:0008006" key="4">
    <source>
        <dbReference type="Google" id="ProtNLM"/>
    </source>
</evidence>
<gene>
    <name evidence="3" type="ORF">Tci_645765</name>
</gene>
<reference evidence="3" key="1">
    <citation type="journal article" date="2019" name="Sci. Rep.">
        <title>Draft genome of Tanacetum cinerariifolium, the natural source of mosquito coil.</title>
        <authorList>
            <person name="Yamashiro T."/>
            <person name="Shiraishi A."/>
            <person name="Satake H."/>
            <person name="Nakayama K."/>
        </authorList>
    </citation>
    <scope>NUCLEOTIDE SEQUENCE</scope>
</reference>
<feature type="region of interest" description="Disordered" evidence="2">
    <location>
        <begin position="629"/>
        <end position="664"/>
    </location>
</feature>
<feature type="compositionally biased region" description="Polar residues" evidence="2">
    <location>
        <begin position="655"/>
        <end position="664"/>
    </location>
</feature>
<comment type="caution">
    <text evidence="3">The sequence shown here is derived from an EMBL/GenBank/DDBJ whole genome shotgun (WGS) entry which is preliminary data.</text>
</comment>
<dbReference type="EMBL" id="BKCJ010478503">
    <property type="protein sequence ID" value="GFA73793.1"/>
    <property type="molecule type" value="Genomic_DNA"/>
</dbReference>
<evidence type="ECO:0000256" key="2">
    <source>
        <dbReference type="SAM" id="MobiDB-lite"/>
    </source>
</evidence>
<feature type="region of interest" description="Disordered" evidence="2">
    <location>
        <begin position="409"/>
        <end position="441"/>
    </location>
</feature>
<proteinExistence type="predicted"/>
<organism evidence="3">
    <name type="scientific">Tanacetum cinerariifolium</name>
    <name type="common">Dalmatian daisy</name>
    <name type="synonym">Chrysanthemum cinerariifolium</name>
    <dbReference type="NCBI Taxonomy" id="118510"/>
    <lineage>
        <taxon>Eukaryota</taxon>
        <taxon>Viridiplantae</taxon>
        <taxon>Streptophyta</taxon>
        <taxon>Embryophyta</taxon>
        <taxon>Tracheophyta</taxon>
        <taxon>Spermatophyta</taxon>
        <taxon>Magnoliopsida</taxon>
        <taxon>eudicotyledons</taxon>
        <taxon>Gunneridae</taxon>
        <taxon>Pentapetalae</taxon>
        <taxon>asterids</taxon>
        <taxon>campanulids</taxon>
        <taxon>Asterales</taxon>
        <taxon>Asteraceae</taxon>
        <taxon>Asteroideae</taxon>
        <taxon>Anthemideae</taxon>
        <taxon>Anthemidinae</taxon>
        <taxon>Tanacetum</taxon>
    </lineage>
</organism>
<protein>
    <recommendedName>
        <fullName evidence="4">JmjC domain-containing protein</fullName>
    </recommendedName>
</protein>
<name>A0A699K5C4_TANCI</name>
<dbReference type="PANTHER" id="PTHR24216">
    <property type="entry name" value="PAXILLIN-RELATED"/>
    <property type="match status" value="1"/>
</dbReference>
<evidence type="ECO:0000256" key="1">
    <source>
        <dbReference type="SAM" id="Coils"/>
    </source>
</evidence>
<feature type="coiled-coil region" evidence="1">
    <location>
        <begin position="443"/>
        <end position="503"/>
    </location>
</feature>
<dbReference type="AlphaFoldDB" id="A0A699K5C4"/>
<keyword evidence="1" id="KW-0175">Coiled coil</keyword>
<accession>A0A699K5C4</accession>
<sequence>MRHYQGPDMPLLAYMLHLGEPALEPAQQQDVYQPQPSPVVAPHPSPDPMPSPPRQSSPPPIPFGPAPSSGVVSTEPIPDIPSSSGPSKPVLETITSPIRDDDTGGGSFHESPPSPPLVTPLCSLTVRVAEEPLTLTFLLALFPTLLETITSPIRDDDTGGGSFHESPPSPPLVTPLRSLTVRVAEEPLTLTSLLALFPTCLQRIATLKAELKATRIIHRDTVVLFAKRIKKLESKLKSKKRKLVLSDSENEEEARQSQELDALLDLANAALHEPSDSTTPSKPANQEQSSEQEISPTTLDAVLTLSQSKARARAATILYKRLKKQHSSSGLDFTDAAIPAGGLDSAGGVDSAGGLVSAGGADSADFTDAAIPAGGLDSAGGVDSAGGLVSAGGVDSAGGLTSAGISVAAGPTVPAKPSSPIRDPSKSKAVATPSSPVSAPTAKEVADQQAAILEAERQELLEQELKQSIDAEQVYLDSLLAQREAEEQERKSMASAAQSAQRQAELDRVALNLTNEEWIGLVDQVRANPTLSAELLGADVSEDTFSVRMVELINGRRKMIAEMKAKAKREKPMTPAQQKEFMRTFVKNQSSTIYTTGWTWKDVRGLTDDQLQIVYDKIRRAVDLATAKDHHQQLKRSGETLESSELKKIKSSHSTTQPAELQETTSVSVGSTIVAGDPIPAVTSVSAVSSIPAVTSVSDASSIPAATPIPAGVSTTAGTSGSAIEASVPIIELLDSLPKDYSLQLDPKSEEHDVILRKSLRRKSIARKRNLPSPSKPKSDALLFNKEDPEAEFKRYLKSEFNHLYYRLDLEGCSRID</sequence>
<feature type="compositionally biased region" description="Pro residues" evidence="2">
    <location>
        <begin position="35"/>
        <end position="65"/>
    </location>
</feature>
<feature type="region of interest" description="Disordered" evidence="2">
    <location>
        <begin position="24"/>
        <end position="116"/>
    </location>
</feature>
<feature type="compositionally biased region" description="Polar residues" evidence="2">
    <location>
        <begin position="276"/>
        <end position="298"/>
    </location>
</feature>